<dbReference type="AlphaFoldDB" id="A0A1I7ZDT6"/>
<accession>A0A1I7ZDT6</accession>
<reference evidence="3" key="1">
    <citation type="submission" date="2016-11" db="UniProtKB">
        <authorList>
            <consortium name="WormBaseParasite"/>
        </authorList>
    </citation>
    <scope>IDENTIFICATION</scope>
</reference>
<evidence type="ECO:0000256" key="1">
    <source>
        <dbReference type="SAM" id="MobiDB-lite"/>
    </source>
</evidence>
<evidence type="ECO:0000313" key="3">
    <source>
        <dbReference type="WBParaSite" id="L893_g25439.t1"/>
    </source>
</evidence>
<dbReference type="Proteomes" id="UP000095287">
    <property type="component" value="Unplaced"/>
</dbReference>
<proteinExistence type="predicted"/>
<sequence length="74" mass="8257">MEELLLALTVSFAPFAPIGIEKSPSTNKKECSGSKTRPSGKSSKEKSKWKQTVAAVNRFFKLYYYRIPCPPMVG</sequence>
<dbReference type="WBParaSite" id="L893_g25439.t1">
    <property type="protein sequence ID" value="L893_g25439.t1"/>
    <property type="gene ID" value="L893_g25439"/>
</dbReference>
<name>A0A1I7ZDT6_9BILA</name>
<feature type="region of interest" description="Disordered" evidence="1">
    <location>
        <begin position="18"/>
        <end position="47"/>
    </location>
</feature>
<organism evidence="2 3">
    <name type="scientific">Steinernema glaseri</name>
    <dbReference type="NCBI Taxonomy" id="37863"/>
    <lineage>
        <taxon>Eukaryota</taxon>
        <taxon>Metazoa</taxon>
        <taxon>Ecdysozoa</taxon>
        <taxon>Nematoda</taxon>
        <taxon>Chromadorea</taxon>
        <taxon>Rhabditida</taxon>
        <taxon>Tylenchina</taxon>
        <taxon>Panagrolaimomorpha</taxon>
        <taxon>Strongyloidoidea</taxon>
        <taxon>Steinernematidae</taxon>
        <taxon>Steinernema</taxon>
    </lineage>
</organism>
<protein>
    <submittedName>
        <fullName evidence="3">Secreted protein</fullName>
    </submittedName>
</protein>
<keyword evidence="2" id="KW-1185">Reference proteome</keyword>
<evidence type="ECO:0000313" key="2">
    <source>
        <dbReference type="Proteomes" id="UP000095287"/>
    </source>
</evidence>